<evidence type="ECO:0000313" key="2">
    <source>
        <dbReference type="EMBL" id="EQD47351.1"/>
    </source>
</evidence>
<dbReference type="Gene3D" id="3.90.980.10">
    <property type="entry name" value="DNA primase, catalytic core, N-terminal domain"/>
    <property type="match status" value="1"/>
</dbReference>
<feature type="domain" description="DNA primase DNAG catalytic core N-terminal" evidence="1">
    <location>
        <begin position="54"/>
        <end position="169"/>
    </location>
</feature>
<dbReference type="EMBL" id="AUZZ01006101">
    <property type="protein sequence ID" value="EQD47351.1"/>
    <property type="molecule type" value="Genomic_DNA"/>
</dbReference>
<name>T0ZGK4_9ZZZZ</name>
<dbReference type="PANTHER" id="PTHR30313">
    <property type="entry name" value="DNA PRIMASE"/>
    <property type="match status" value="1"/>
</dbReference>
<dbReference type="GO" id="GO:0016779">
    <property type="term" value="F:nucleotidyltransferase activity"/>
    <property type="evidence" value="ECO:0007669"/>
    <property type="project" value="UniProtKB-KW"/>
</dbReference>
<sequence length="170" mass="18796">MRRDSLGFSEAAELLASEYSVTLEMRPGGDEEAARRQESRTRSLRLLEEAQAQFARQLTGPEGEGARIYLVGRGIGPDDFARFELGWAPGASAISRALGAKGEHLVEAGISQRSDDGRVYDRFRERVTFAIRDRSNRIVGFGGRTLGDAQPKYLNSAESPLFLKRSILYA</sequence>
<dbReference type="GO" id="GO:0006269">
    <property type="term" value="P:DNA replication, synthesis of primer"/>
    <property type="evidence" value="ECO:0007669"/>
    <property type="project" value="TreeGrafter"/>
</dbReference>
<protein>
    <submittedName>
        <fullName evidence="2">DNA primase</fullName>
        <ecNumber evidence="2">2.7.7.-</ecNumber>
    </submittedName>
</protein>
<dbReference type="AlphaFoldDB" id="T0ZGK4"/>
<dbReference type="Pfam" id="PF08275">
    <property type="entry name" value="DNAG_N"/>
    <property type="match status" value="1"/>
</dbReference>
<gene>
    <name evidence="2" type="ORF">B2A_08471</name>
</gene>
<dbReference type="GO" id="GO:0005737">
    <property type="term" value="C:cytoplasm"/>
    <property type="evidence" value="ECO:0007669"/>
    <property type="project" value="TreeGrafter"/>
</dbReference>
<keyword evidence="2" id="KW-0548">Nucleotidyltransferase</keyword>
<dbReference type="PANTHER" id="PTHR30313:SF2">
    <property type="entry name" value="DNA PRIMASE"/>
    <property type="match status" value="1"/>
</dbReference>
<dbReference type="InterPro" id="IPR013264">
    <property type="entry name" value="DNAG_N"/>
</dbReference>
<accession>T0ZGK4</accession>
<keyword evidence="2" id="KW-0808">Transferase</keyword>
<feature type="non-terminal residue" evidence="2">
    <location>
        <position position="170"/>
    </location>
</feature>
<comment type="caution">
    <text evidence="2">The sequence shown here is derived from an EMBL/GenBank/DDBJ whole genome shotgun (WGS) entry which is preliminary data.</text>
</comment>
<dbReference type="SUPFAM" id="SSF56731">
    <property type="entry name" value="DNA primase core"/>
    <property type="match status" value="1"/>
</dbReference>
<proteinExistence type="predicted"/>
<organism evidence="2">
    <name type="scientific">mine drainage metagenome</name>
    <dbReference type="NCBI Taxonomy" id="410659"/>
    <lineage>
        <taxon>unclassified sequences</taxon>
        <taxon>metagenomes</taxon>
        <taxon>ecological metagenomes</taxon>
    </lineage>
</organism>
<reference evidence="2" key="1">
    <citation type="submission" date="2013-08" db="EMBL/GenBank/DDBJ databases">
        <authorList>
            <person name="Mendez C."/>
            <person name="Richter M."/>
            <person name="Ferrer M."/>
            <person name="Sanchez J."/>
        </authorList>
    </citation>
    <scope>NUCLEOTIDE SEQUENCE</scope>
</reference>
<reference evidence="2" key="2">
    <citation type="journal article" date="2014" name="ISME J.">
        <title>Microbial stratification in low pH oxic and suboxic macroscopic growths along an acid mine drainage.</title>
        <authorList>
            <person name="Mendez-Garcia C."/>
            <person name="Mesa V."/>
            <person name="Sprenger R.R."/>
            <person name="Richter M."/>
            <person name="Diez M.S."/>
            <person name="Solano J."/>
            <person name="Bargiela R."/>
            <person name="Golyshina O.V."/>
            <person name="Manteca A."/>
            <person name="Ramos J.L."/>
            <person name="Gallego J.R."/>
            <person name="Llorente I."/>
            <person name="Martins Dos Santos V.A."/>
            <person name="Jensen O.N."/>
            <person name="Pelaez A.I."/>
            <person name="Sanchez J."/>
            <person name="Ferrer M."/>
        </authorList>
    </citation>
    <scope>NUCLEOTIDE SEQUENCE</scope>
</reference>
<dbReference type="InterPro" id="IPR050219">
    <property type="entry name" value="DnaG_primase"/>
</dbReference>
<dbReference type="EC" id="2.7.7.-" evidence="2"/>
<dbReference type="InterPro" id="IPR037068">
    <property type="entry name" value="DNA_primase_core_N_sf"/>
</dbReference>
<evidence type="ECO:0000259" key="1">
    <source>
        <dbReference type="Pfam" id="PF08275"/>
    </source>
</evidence>